<accession>A0ABT6WU92</accession>
<evidence type="ECO:0000259" key="1">
    <source>
        <dbReference type="PROSITE" id="PS50878"/>
    </source>
</evidence>
<keyword evidence="3" id="KW-1185">Reference proteome</keyword>
<dbReference type="Pfam" id="PF00078">
    <property type="entry name" value="RVT_1"/>
    <property type="match status" value="1"/>
</dbReference>
<dbReference type="PROSITE" id="PS50878">
    <property type="entry name" value="RT_POL"/>
    <property type="match status" value="1"/>
</dbReference>
<dbReference type="RefSeq" id="WP_282764339.1">
    <property type="nucleotide sequence ID" value="NZ_JASCTH010000025.1"/>
</dbReference>
<reference evidence="2 3" key="1">
    <citation type="submission" date="2023-05" db="EMBL/GenBank/DDBJ databases">
        <title>Actinoplanes sp. NEAU-A12 genome sequencing.</title>
        <authorList>
            <person name="Wang Z.-S."/>
        </authorList>
    </citation>
    <scope>NUCLEOTIDE SEQUENCE [LARGE SCALE GENOMIC DNA]</scope>
    <source>
        <strain evidence="2 3">NEAU-A12</strain>
    </source>
</reference>
<protein>
    <submittedName>
        <fullName evidence="2">Reverse transcriptase domain-containing protein</fullName>
    </submittedName>
</protein>
<keyword evidence="2" id="KW-0548">Nucleotidyltransferase</keyword>
<keyword evidence="2" id="KW-0808">Transferase</keyword>
<dbReference type="Proteomes" id="UP001241758">
    <property type="component" value="Unassembled WGS sequence"/>
</dbReference>
<evidence type="ECO:0000313" key="3">
    <source>
        <dbReference type="Proteomes" id="UP001241758"/>
    </source>
</evidence>
<gene>
    <name evidence="2" type="ORF">QLQ12_32375</name>
</gene>
<proteinExistence type="predicted"/>
<dbReference type="SUPFAM" id="SSF56672">
    <property type="entry name" value="DNA/RNA polymerases"/>
    <property type="match status" value="1"/>
</dbReference>
<organism evidence="2 3">
    <name type="scientific">Actinoplanes sandaracinus</name>
    <dbReference type="NCBI Taxonomy" id="3045177"/>
    <lineage>
        <taxon>Bacteria</taxon>
        <taxon>Bacillati</taxon>
        <taxon>Actinomycetota</taxon>
        <taxon>Actinomycetes</taxon>
        <taxon>Micromonosporales</taxon>
        <taxon>Micromonosporaceae</taxon>
        <taxon>Actinoplanes</taxon>
    </lineage>
</organism>
<name>A0ABT6WU92_9ACTN</name>
<dbReference type="GO" id="GO:0003964">
    <property type="term" value="F:RNA-directed DNA polymerase activity"/>
    <property type="evidence" value="ECO:0007669"/>
    <property type="project" value="UniProtKB-KW"/>
</dbReference>
<feature type="domain" description="Reverse transcriptase" evidence="1">
    <location>
        <begin position="1"/>
        <end position="63"/>
    </location>
</feature>
<comment type="caution">
    <text evidence="2">The sequence shown here is derived from an EMBL/GenBank/DDBJ whole genome shotgun (WGS) entry which is preliminary data.</text>
</comment>
<dbReference type="InterPro" id="IPR000477">
    <property type="entry name" value="RT_dom"/>
</dbReference>
<evidence type="ECO:0000313" key="2">
    <source>
        <dbReference type="EMBL" id="MDI6103315.1"/>
    </source>
</evidence>
<keyword evidence="2" id="KW-0695">RNA-directed DNA polymerase</keyword>
<dbReference type="EMBL" id="JASCTH010000025">
    <property type="protein sequence ID" value="MDI6103315.1"/>
    <property type="molecule type" value="Genomic_DNA"/>
</dbReference>
<dbReference type="InterPro" id="IPR043502">
    <property type="entry name" value="DNA/RNA_pol_sf"/>
</dbReference>
<sequence length="109" mass="12528">MPTWRLVRYADDLVILVHGTRDRTAALREEIAAVLAPLGLRLSPAKTRIVHLSDGFHFLGFPIQWQRKRGPNRWYVYTFIAARPIRSLKAKIRAPTRRTSAESYSGRAE</sequence>